<sequence length="263" mass="30527">MPGFGLSSRVLFPTQGKDIEREFCDLLNLWQSAMGLEKIIVMGHSFGAYVSCCYSMFYPDNVISLVLIDSWGFLDTYSYTVESLYNHGLSFFKKIVFSSRFFWLSFTFLIRPFLLTDIIRMFGFKYGPLLINRFNSHILDHFAKDIQNNGREICCEYFCRVNCFSPTGEIAFLELMNQYFMAKNPLINRINMLGHLKKLYFIFGKDSYLDCIAGLKVQKILENTKTYVHVIPNTSHLPHVESSNTFNSLILNVLKDLNSDFEK</sequence>
<reference evidence="3" key="1">
    <citation type="submission" date="2018-11" db="EMBL/GenBank/DDBJ databases">
        <title>Myxobolus squamalis genome and transcriptome.</title>
        <authorList>
            <person name="Yahalomi D."/>
            <person name="Atkinson S.D."/>
            <person name="Neuhof M."/>
            <person name="Chang E.S."/>
            <person name="Philippe H."/>
            <person name="Cartwright P."/>
            <person name="Bartholomew J.L."/>
            <person name="Huchon D."/>
        </authorList>
    </citation>
    <scope>NUCLEOTIDE SEQUENCE</scope>
    <source>
        <strain evidence="3">71B08</strain>
        <tissue evidence="3">Whole</tissue>
    </source>
</reference>
<dbReference type="InterPro" id="IPR029058">
    <property type="entry name" value="AB_hydrolase_fold"/>
</dbReference>
<evidence type="ECO:0000259" key="2">
    <source>
        <dbReference type="Pfam" id="PF00561"/>
    </source>
</evidence>
<dbReference type="PANTHER" id="PTHR42886:SF29">
    <property type="entry name" value="PUMMELIG, ISOFORM A"/>
    <property type="match status" value="1"/>
</dbReference>
<dbReference type="PANTHER" id="PTHR42886">
    <property type="entry name" value="RE40534P-RELATED"/>
    <property type="match status" value="1"/>
</dbReference>
<comment type="similarity">
    <text evidence="1">Belongs to the peptidase S33 family. ABHD4/ABHD5 subfamily.</text>
</comment>
<accession>A0A6B2FWJ5</accession>
<dbReference type="GO" id="GO:0055088">
    <property type="term" value="P:lipid homeostasis"/>
    <property type="evidence" value="ECO:0007669"/>
    <property type="project" value="TreeGrafter"/>
</dbReference>
<proteinExistence type="inferred from homology"/>
<dbReference type="SUPFAM" id="SSF53474">
    <property type="entry name" value="alpha/beta-Hydrolases"/>
    <property type="match status" value="1"/>
</dbReference>
<dbReference type="Pfam" id="PF00561">
    <property type="entry name" value="Abhydrolase_1"/>
    <property type="match status" value="1"/>
</dbReference>
<dbReference type="GO" id="GO:0042171">
    <property type="term" value="F:lysophosphatidic acid acyltransferase activity"/>
    <property type="evidence" value="ECO:0007669"/>
    <property type="project" value="TreeGrafter"/>
</dbReference>
<evidence type="ECO:0000256" key="1">
    <source>
        <dbReference type="ARBA" id="ARBA00038097"/>
    </source>
</evidence>
<dbReference type="GO" id="GO:0052689">
    <property type="term" value="F:carboxylic ester hydrolase activity"/>
    <property type="evidence" value="ECO:0007669"/>
    <property type="project" value="TreeGrafter"/>
</dbReference>
<dbReference type="EMBL" id="GHBR01000288">
    <property type="protein sequence ID" value="NDJ95868.1"/>
    <property type="molecule type" value="Transcribed_RNA"/>
</dbReference>
<protein>
    <submittedName>
        <fullName evidence="3">Protein ABHD4 (Trinotate prediction)</fullName>
    </submittedName>
</protein>
<name>A0A6B2FWJ5_MYXSQ</name>
<feature type="domain" description="AB hydrolase-1" evidence="2">
    <location>
        <begin position="1"/>
        <end position="73"/>
    </location>
</feature>
<dbReference type="InterPro" id="IPR000073">
    <property type="entry name" value="AB_hydrolase_1"/>
</dbReference>
<dbReference type="Gene3D" id="3.40.50.1820">
    <property type="entry name" value="alpha/beta hydrolase"/>
    <property type="match status" value="1"/>
</dbReference>
<dbReference type="AlphaFoldDB" id="A0A6B2FWJ5"/>
<organism evidence="3">
    <name type="scientific">Myxobolus squamalis</name>
    <name type="common">Myxosporean</name>
    <dbReference type="NCBI Taxonomy" id="59785"/>
    <lineage>
        <taxon>Eukaryota</taxon>
        <taxon>Metazoa</taxon>
        <taxon>Cnidaria</taxon>
        <taxon>Myxozoa</taxon>
        <taxon>Myxosporea</taxon>
        <taxon>Bivalvulida</taxon>
        <taxon>Platysporina</taxon>
        <taxon>Myxobolidae</taxon>
        <taxon>Myxobolus</taxon>
    </lineage>
</organism>
<evidence type="ECO:0000313" key="3">
    <source>
        <dbReference type="EMBL" id="NDJ95868.1"/>
    </source>
</evidence>
<dbReference type="GO" id="GO:0006654">
    <property type="term" value="P:phosphatidic acid biosynthetic process"/>
    <property type="evidence" value="ECO:0007669"/>
    <property type="project" value="TreeGrafter"/>
</dbReference>